<organism evidence="4 5">
    <name type="scientific">Cryptococcus wingfieldii CBS 7118</name>
    <dbReference type="NCBI Taxonomy" id="1295528"/>
    <lineage>
        <taxon>Eukaryota</taxon>
        <taxon>Fungi</taxon>
        <taxon>Dikarya</taxon>
        <taxon>Basidiomycota</taxon>
        <taxon>Agaricomycotina</taxon>
        <taxon>Tremellomycetes</taxon>
        <taxon>Tremellales</taxon>
        <taxon>Cryptococcaceae</taxon>
        <taxon>Cryptococcus</taxon>
    </lineage>
</organism>
<dbReference type="EMBL" id="AWGH01000001">
    <property type="protein sequence ID" value="ODO08957.1"/>
    <property type="molecule type" value="Genomic_DNA"/>
</dbReference>
<dbReference type="InterPro" id="IPR055429">
    <property type="entry name" value="TRAPPC13_M"/>
</dbReference>
<feature type="compositionally biased region" description="Pro residues" evidence="1">
    <location>
        <begin position="664"/>
        <end position="676"/>
    </location>
</feature>
<dbReference type="AlphaFoldDB" id="A0A1E3K8W0"/>
<evidence type="ECO:0000313" key="4">
    <source>
        <dbReference type="EMBL" id="ODO08957.1"/>
    </source>
</evidence>
<accession>A0A1E3K8W0</accession>
<feature type="compositionally biased region" description="Low complexity" evidence="1">
    <location>
        <begin position="522"/>
        <end position="532"/>
    </location>
</feature>
<dbReference type="RefSeq" id="XP_019035812.1">
    <property type="nucleotide sequence ID" value="XM_019172870.1"/>
</dbReference>
<comment type="caution">
    <text evidence="4">The sequence shown here is derived from an EMBL/GenBank/DDBJ whole genome shotgun (WGS) entry which is preliminary data.</text>
</comment>
<feature type="compositionally biased region" description="Polar residues" evidence="1">
    <location>
        <begin position="512"/>
        <end position="521"/>
    </location>
</feature>
<proteinExistence type="predicted"/>
<evidence type="ECO:0000256" key="1">
    <source>
        <dbReference type="SAM" id="MobiDB-lite"/>
    </source>
</evidence>
<sequence>MDSAPLTLRILQLTPPTLIPSSQPPTSSSIPPIPFPPPTPTHDFAFSPTPNYPPPLGSIYMGSQLACRVALENTHRQRYPVLGVKMMLELQTPTTRTRLGEVIHRKPSMAASALEEERNRVEPVKPGEEDIPELAFGERVELSAETEVKDLGLGVVIAITPLSIKTRIQSPTHPNTLLSPSLRHQTFLEVLMQNTSPTESLLLSTVGLQPIEGLVVDKVSGDALGLEGEELKVGDVRQYLFVLSPISPPSKTEKGEEVSKFPPTHAPGEILPLGRLSISWISGPYHTPGNLLTSMLNRRAPALASLPAAASTAGARDSLKPPGKGPAPGPATPGKLPVHQPLPIPASPSPLRRDPSSSEHPLPVIPSGADNGEETKWTYDLVMLSGRRGLKKENTCPLKFRLSIRSAEVINASLISGKKPTLPKLAIQYLTPLLPPTATHPHPHNSTVPQLAISAPSLPRTPLSHPPPSARSFTPSSAPTALGYTAQGQGSTSRPMTPLRAELKSAVGGFINNGTGSSRPGTPTATSTAVAVADKRESLQPHGSSTRPALSGPSELQGGENVLMGTRAPWPPSPHVAFNSPYRPAAYPAAMGVAAAMSRIGSGQSHTSASGRGREAALAASGGGGEAKVVEVYHMGNSLTFLDVGEGEGEGEGEVREVVDWSSIPPPLLEPAPAPAPDLSAEKAEEGADKSEGENTPIPEIKPSTQEGKKYWEASVEWSWDFMGWDTGVGVLGGLRVLRFADDADHGEKGEVVDGETADRTSGCRGQKGTVEREWDCLGDVWVV</sequence>
<feature type="region of interest" description="Disordered" evidence="1">
    <location>
        <begin position="456"/>
        <end position="496"/>
    </location>
</feature>
<feature type="domain" description="Trafficking protein particle complex subunit 13 middle" evidence="3">
    <location>
        <begin position="162"/>
        <end position="301"/>
    </location>
</feature>
<feature type="region of interest" description="Disordered" evidence="1">
    <location>
        <begin position="510"/>
        <end position="556"/>
    </location>
</feature>
<dbReference type="OrthoDB" id="10250284at2759"/>
<name>A0A1E3K8W0_9TREE</name>
<evidence type="ECO:0000259" key="2">
    <source>
        <dbReference type="Pfam" id="PF06159"/>
    </source>
</evidence>
<protein>
    <submittedName>
        <fullName evidence="4">Uncharacterized protein</fullName>
    </submittedName>
</protein>
<dbReference type="InterPro" id="IPR055427">
    <property type="entry name" value="TRAPPC13_N"/>
</dbReference>
<feature type="compositionally biased region" description="Polar residues" evidence="1">
    <location>
        <begin position="486"/>
        <end position="495"/>
    </location>
</feature>
<feature type="region of interest" description="Disordered" evidence="1">
    <location>
        <begin position="663"/>
        <end position="708"/>
    </location>
</feature>
<feature type="region of interest" description="Disordered" evidence="1">
    <location>
        <begin position="307"/>
        <end position="371"/>
    </location>
</feature>
<feature type="compositionally biased region" description="Basic and acidic residues" evidence="1">
    <location>
        <begin position="680"/>
        <end position="693"/>
    </location>
</feature>
<evidence type="ECO:0000313" key="5">
    <source>
        <dbReference type="Proteomes" id="UP000094819"/>
    </source>
</evidence>
<dbReference type="PANTHER" id="PTHR13134:SF3">
    <property type="entry name" value="TRAFFICKING PROTEIN PARTICLE COMPLEX SUBUNIT 13"/>
    <property type="match status" value="1"/>
</dbReference>
<dbReference type="GeneID" id="30189909"/>
<evidence type="ECO:0000259" key="3">
    <source>
        <dbReference type="Pfam" id="PF23647"/>
    </source>
</evidence>
<dbReference type="Pfam" id="PF06159">
    <property type="entry name" value="TRAPPC13_N"/>
    <property type="match status" value="1"/>
</dbReference>
<keyword evidence="5" id="KW-1185">Reference proteome</keyword>
<dbReference type="Proteomes" id="UP000094819">
    <property type="component" value="Unassembled WGS sequence"/>
</dbReference>
<feature type="domain" description="Trafficking protein particle complex subunit 13 N-terminal" evidence="2">
    <location>
        <begin position="6"/>
        <end position="153"/>
    </location>
</feature>
<reference evidence="4 5" key="1">
    <citation type="submission" date="2016-06" db="EMBL/GenBank/DDBJ databases">
        <title>Evolution of pathogenesis and genome organization in the Tremellales.</title>
        <authorList>
            <person name="Cuomo C."/>
            <person name="Litvintseva A."/>
            <person name="Heitman J."/>
            <person name="Chen Y."/>
            <person name="Sun S."/>
            <person name="Springer D."/>
            <person name="Dromer F."/>
            <person name="Young S."/>
            <person name="Zeng Q."/>
            <person name="Chapman S."/>
            <person name="Gujja S."/>
            <person name="Saif S."/>
            <person name="Birren B."/>
        </authorList>
    </citation>
    <scope>NUCLEOTIDE SEQUENCE [LARGE SCALE GENOMIC DNA]</scope>
    <source>
        <strain evidence="4 5">CBS 7118</strain>
    </source>
</reference>
<dbReference type="PANTHER" id="PTHR13134">
    <property type="entry name" value="TRAFFICKING PROTEIN PARTICLE COMPLEX SUBUNIT 13"/>
    <property type="match status" value="1"/>
</dbReference>
<dbReference type="Pfam" id="PF23647">
    <property type="entry name" value="TRAPPC13_M"/>
    <property type="match status" value="1"/>
</dbReference>
<gene>
    <name evidence="4" type="ORF">L198_00696</name>
</gene>
<dbReference type="GO" id="GO:1990072">
    <property type="term" value="C:TRAPPIII protein complex"/>
    <property type="evidence" value="ECO:0007669"/>
    <property type="project" value="TreeGrafter"/>
</dbReference>
<dbReference type="InterPro" id="IPR010378">
    <property type="entry name" value="TRAPPC13"/>
</dbReference>